<keyword evidence="2" id="KW-1185">Reference proteome</keyword>
<evidence type="ECO:0000313" key="1">
    <source>
        <dbReference type="EMBL" id="UVI31018.1"/>
    </source>
</evidence>
<protein>
    <submittedName>
        <fullName evidence="1">YheC/YheD family protein</fullName>
    </submittedName>
</protein>
<dbReference type="Pfam" id="PF14398">
    <property type="entry name" value="ATPgrasp_YheCD"/>
    <property type="match status" value="1"/>
</dbReference>
<dbReference type="InterPro" id="IPR026838">
    <property type="entry name" value="YheC/D"/>
</dbReference>
<gene>
    <name evidence="1" type="ORF">L1F29_03895</name>
</gene>
<sequence length="251" mass="28719">MSYRSTSVKSKWTKTKWLNKNANLRKYVPQTLPFSRSNLSSMLSQYSTVFFKPTGGSGGFNIVRIKKLANGYQTQHNTVKTRYSTFDALFGQLKQRSRQRPYLLQKGINLAKTKGRPFDIRVMIQKSNAGAWKCTGIFTKIGRPGKVATNYNQGGNVGFLQQTLSGSGYSQGRIEKKRNELINLGLSVGRLFDQHLRGFRELGLDVALDGEGRSWILEVNTRPQFYPLKKFKDKSMYREMLNYGKQYGRKK</sequence>
<reference evidence="1" key="1">
    <citation type="submission" date="2022-01" db="EMBL/GenBank/DDBJ databases">
        <title>Paenibacillus spongiae sp. nov., isolated from marine sponge.</title>
        <authorList>
            <person name="Li Z."/>
            <person name="Zhang M."/>
        </authorList>
    </citation>
    <scope>NUCLEOTIDE SEQUENCE</scope>
    <source>
        <strain evidence="1">PHS-Z3</strain>
    </source>
</reference>
<accession>A0ABY5SFH2</accession>
<proteinExistence type="predicted"/>
<name>A0ABY5SFH2_9BACL</name>
<organism evidence="1 2">
    <name type="scientific">Paenibacillus spongiae</name>
    <dbReference type="NCBI Taxonomy" id="2909671"/>
    <lineage>
        <taxon>Bacteria</taxon>
        <taxon>Bacillati</taxon>
        <taxon>Bacillota</taxon>
        <taxon>Bacilli</taxon>
        <taxon>Bacillales</taxon>
        <taxon>Paenibacillaceae</taxon>
        <taxon>Paenibacillus</taxon>
    </lineage>
</organism>
<dbReference type="SUPFAM" id="SSF56059">
    <property type="entry name" value="Glutathione synthetase ATP-binding domain-like"/>
    <property type="match status" value="1"/>
</dbReference>
<evidence type="ECO:0000313" key="2">
    <source>
        <dbReference type="Proteomes" id="UP001057877"/>
    </source>
</evidence>
<dbReference type="Proteomes" id="UP001057877">
    <property type="component" value="Chromosome"/>
</dbReference>
<dbReference type="RefSeq" id="WP_258387081.1">
    <property type="nucleotide sequence ID" value="NZ_CP091430.1"/>
</dbReference>
<dbReference type="EMBL" id="CP091430">
    <property type="protein sequence ID" value="UVI31018.1"/>
    <property type="molecule type" value="Genomic_DNA"/>
</dbReference>
<dbReference type="Gene3D" id="3.30.470.20">
    <property type="entry name" value="ATP-grasp fold, B domain"/>
    <property type="match status" value="1"/>
</dbReference>